<dbReference type="Pfam" id="PF00668">
    <property type="entry name" value="Condensation"/>
    <property type="match status" value="1"/>
</dbReference>
<dbReference type="CDD" id="cd19531">
    <property type="entry name" value="LCL_NRPS-like"/>
    <property type="match status" value="1"/>
</dbReference>
<dbReference type="InterPro" id="IPR000873">
    <property type="entry name" value="AMP-dep_synth/lig_dom"/>
</dbReference>
<dbReference type="InterPro" id="IPR045851">
    <property type="entry name" value="AMP-bd_C_sf"/>
</dbReference>
<dbReference type="SUPFAM" id="SSF52777">
    <property type="entry name" value="CoA-dependent acyltransferases"/>
    <property type="match status" value="2"/>
</dbReference>
<comment type="caution">
    <text evidence="6">The sequence shown here is derived from an EMBL/GenBank/DDBJ whole genome shotgun (WGS) entry which is preliminary data.</text>
</comment>
<proteinExistence type="predicted"/>
<dbReference type="SUPFAM" id="SSF47336">
    <property type="entry name" value="ACP-like"/>
    <property type="match status" value="1"/>
</dbReference>
<protein>
    <submittedName>
        <fullName evidence="6">Amino acid adenylation domain-containing protein</fullName>
    </submittedName>
</protein>
<dbReference type="PROSITE" id="PS00012">
    <property type="entry name" value="PHOSPHOPANTETHEINE"/>
    <property type="match status" value="1"/>
</dbReference>
<evidence type="ECO:0000313" key="6">
    <source>
        <dbReference type="EMBL" id="MDT8999091.1"/>
    </source>
</evidence>
<dbReference type="PANTHER" id="PTHR45527:SF1">
    <property type="entry name" value="FATTY ACID SYNTHASE"/>
    <property type="match status" value="1"/>
</dbReference>
<dbReference type="InterPro" id="IPR001242">
    <property type="entry name" value="Condensation_dom"/>
</dbReference>
<dbReference type="Gene3D" id="3.40.50.980">
    <property type="match status" value="2"/>
</dbReference>
<keyword evidence="3" id="KW-0597">Phosphoprotein</keyword>
<evidence type="ECO:0000256" key="2">
    <source>
        <dbReference type="ARBA" id="ARBA00022450"/>
    </source>
</evidence>
<name>A0ABU3P940_9BURK</name>
<dbReference type="Proteomes" id="UP001246372">
    <property type="component" value="Unassembled WGS sequence"/>
</dbReference>
<dbReference type="Pfam" id="PF13193">
    <property type="entry name" value="AMP-binding_C"/>
    <property type="match status" value="1"/>
</dbReference>
<dbReference type="Gene3D" id="3.30.559.30">
    <property type="entry name" value="Nonribosomal peptide synthetase, condensation domain"/>
    <property type="match status" value="1"/>
</dbReference>
<dbReference type="InterPro" id="IPR006162">
    <property type="entry name" value="Ppantetheine_attach_site"/>
</dbReference>
<feature type="region of interest" description="Disordered" evidence="4">
    <location>
        <begin position="1067"/>
        <end position="1091"/>
    </location>
</feature>
<dbReference type="RefSeq" id="WP_315649580.1">
    <property type="nucleotide sequence ID" value="NZ_JAVXZY010000002.1"/>
</dbReference>
<dbReference type="PANTHER" id="PTHR45527">
    <property type="entry name" value="NONRIBOSOMAL PEPTIDE SYNTHETASE"/>
    <property type="match status" value="1"/>
</dbReference>
<reference evidence="6" key="1">
    <citation type="submission" date="2023-09" db="EMBL/GenBank/DDBJ databases">
        <title>Paucibacter sp. APW11 Genome sequencing and assembly.</title>
        <authorList>
            <person name="Kim I."/>
        </authorList>
    </citation>
    <scope>NUCLEOTIDE SEQUENCE</scope>
    <source>
        <strain evidence="6">APW11</strain>
    </source>
</reference>
<dbReference type="PROSITE" id="PS00455">
    <property type="entry name" value="AMP_BINDING"/>
    <property type="match status" value="1"/>
</dbReference>
<evidence type="ECO:0000256" key="3">
    <source>
        <dbReference type="ARBA" id="ARBA00022553"/>
    </source>
</evidence>
<dbReference type="InterPro" id="IPR025110">
    <property type="entry name" value="AMP-bd_C"/>
</dbReference>
<gene>
    <name evidence="6" type="ORF">RQP53_07410</name>
</gene>
<dbReference type="Gene3D" id="3.40.50.1820">
    <property type="entry name" value="alpha/beta hydrolase"/>
    <property type="match status" value="1"/>
</dbReference>
<comment type="cofactor">
    <cofactor evidence="1">
        <name>pantetheine 4'-phosphate</name>
        <dbReference type="ChEBI" id="CHEBI:47942"/>
    </cofactor>
</comment>
<evidence type="ECO:0000256" key="4">
    <source>
        <dbReference type="SAM" id="MobiDB-lite"/>
    </source>
</evidence>
<dbReference type="Pfam" id="PF00550">
    <property type="entry name" value="PP-binding"/>
    <property type="match status" value="1"/>
</dbReference>
<dbReference type="InterPro" id="IPR020806">
    <property type="entry name" value="PKS_PP-bd"/>
</dbReference>
<evidence type="ECO:0000256" key="1">
    <source>
        <dbReference type="ARBA" id="ARBA00001957"/>
    </source>
</evidence>
<accession>A0ABU3P940</accession>
<organism evidence="6 7">
    <name type="scientific">Roseateles aquae</name>
    <dbReference type="NCBI Taxonomy" id="3077235"/>
    <lineage>
        <taxon>Bacteria</taxon>
        <taxon>Pseudomonadati</taxon>
        <taxon>Pseudomonadota</taxon>
        <taxon>Betaproteobacteria</taxon>
        <taxon>Burkholderiales</taxon>
        <taxon>Sphaerotilaceae</taxon>
        <taxon>Roseateles</taxon>
    </lineage>
</organism>
<keyword evidence="2" id="KW-0596">Phosphopantetheine</keyword>
<dbReference type="InterPro" id="IPR009081">
    <property type="entry name" value="PP-bd_ACP"/>
</dbReference>
<evidence type="ECO:0000259" key="5">
    <source>
        <dbReference type="PROSITE" id="PS50075"/>
    </source>
</evidence>
<dbReference type="Gene3D" id="3.30.559.10">
    <property type="entry name" value="Chloramphenicol acetyltransferase-like domain"/>
    <property type="match status" value="1"/>
</dbReference>
<dbReference type="SUPFAM" id="SSF56801">
    <property type="entry name" value="Acetyl-CoA synthetase-like"/>
    <property type="match status" value="1"/>
</dbReference>
<dbReference type="InterPro" id="IPR020845">
    <property type="entry name" value="AMP-binding_CS"/>
</dbReference>
<dbReference type="NCBIfam" id="TIGR01733">
    <property type="entry name" value="AA-adenyl-dom"/>
    <property type="match status" value="1"/>
</dbReference>
<dbReference type="InterPro" id="IPR010071">
    <property type="entry name" value="AA_adenyl_dom"/>
</dbReference>
<dbReference type="PROSITE" id="PS50075">
    <property type="entry name" value="CARRIER"/>
    <property type="match status" value="1"/>
</dbReference>
<dbReference type="InterPro" id="IPR029058">
    <property type="entry name" value="AB_hydrolase_fold"/>
</dbReference>
<keyword evidence="7" id="KW-1185">Reference proteome</keyword>
<evidence type="ECO:0000313" key="7">
    <source>
        <dbReference type="Proteomes" id="UP001246372"/>
    </source>
</evidence>
<dbReference type="Gene3D" id="2.30.38.10">
    <property type="entry name" value="Luciferase, Domain 3"/>
    <property type="match status" value="1"/>
</dbReference>
<dbReference type="SMART" id="SM00823">
    <property type="entry name" value="PKS_PP"/>
    <property type="match status" value="1"/>
</dbReference>
<dbReference type="InterPro" id="IPR036736">
    <property type="entry name" value="ACP-like_sf"/>
</dbReference>
<feature type="domain" description="Carrier" evidence="5">
    <location>
        <begin position="981"/>
        <end position="1056"/>
    </location>
</feature>
<dbReference type="Pfam" id="PF00501">
    <property type="entry name" value="AMP-binding"/>
    <property type="match status" value="1"/>
</dbReference>
<dbReference type="InterPro" id="IPR023213">
    <property type="entry name" value="CAT-like_dom_sf"/>
</dbReference>
<sequence>MTFQLIDPMLPRPLSFAQERLWLIEQFSEDKSLYNTAIVFELSGSLDVSVLEQSFTELMKRHEVLRTGFEMQDGAVRICLAEPAPIALVVHDLRQMPEAREWAKQDQARVLRLPFDLARPPLLRAHLYREHERRHQLAITVHHMVFDGASTEVLMKELASIYAALRAGTTHELPSLPLQMHEAAARERTRMQGARREALLQYWTHALAGELAVLSLPSDRPRPLAQTHRGATLCTSLSADWMAGLEQACRRERVTPFMYVLAAYAAWLGAYSGQQDLLIGSPFNLRSDAESQSLIGYLVNTVALRVRLQGRSSFRQLLCDVRSTCLQAYQHGELPFGDLVAALGGQRDLAHTPVFQSMLVVQSRKPTVQLGPELSLRCAGEVPAEHARFDLVVVLDPQDSGARLSMEYSSDLFDVPTAERMLAHFQALLSDAIENPGKRTDELHMLSRAERERAIVTWNATGGQAQQGLAHQLFDAQARANPQAIALISGTTVWRYGELQRRANQLANRLRSRGVGPEVPVAVLLERGPELVCSMLAIFKAGGVYLPLDPALPDERIAFMIGDSRPQQLITGSGQRRRCTAFEALFVDAACVWDWDHDSAELAEQAERAPAPAFTACSLAYIIYTSGSTGRPKGVEVTHAAFYNLVLAKIEGFGVDPDSCVLQFVSFGFDVSVSDVCMTLAAGARLLLRPAEIVGGDALASFLREQAVSIIVLPASVLATIPCIDLPDLKSVIAGGEACSAALVDRWAPGRRFINAYGPTEATICTTMATCKPDGGAPSIGRPIPHARVYVLNSNLEPVPPGVTGEIYIGGAGVARAYRGRPGLSAERFIPDPFAGLDPSIAPGSRLYRTGDHARYLTDGSISFVERIDEQVKIRGFRIELGEIEAALTQIDGIQDAVVSTYTSGPGGKQLVAYVVALDAVAIDTQSLLQALRSKLPEHMVPSRIIPLPEFVRTPNGKVDRQALPAPTTRVPTGGADSHIAPRNVIEEVLAALYGEVLGVPDVSVEHDFFALGGHSILAAQLIARASDRFELGLSLRLAFEAPSVAALALRIEALLTAQIDSMNEAEVAQELSQHEPPPKTSPRAIEGIRV</sequence>
<dbReference type="Gene3D" id="3.30.300.30">
    <property type="match status" value="1"/>
</dbReference>
<dbReference type="EMBL" id="JAVXZY010000002">
    <property type="protein sequence ID" value="MDT8999091.1"/>
    <property type="molecule type" value="Genomic_DNA"/>
</dbReference>